<dbReference type="CDD" id="cd05327">
    <property type="entry name" value="retinol-DH_like_SDR_c_like"/>
    <property type="match status" value="1"/>
</dbReference>
<dbReference type="SUPFAM" id="SSF51735">
    <property type="entry name" value="NAD(P)-binding Rossmann-fold domains"/>
    <property type="match status" value="1"/>
</dbReference>
<dbReference type="Proteomes" id="UP001177003">
    <property type="component" value="Chromosome 3"/>
</dbReference>
<evidence type="ECO:0008006" key="3">
    <source>
        <dbReference type="Google" id="ProtNLM"/>
    </source>
</evidence>
<organism evidence="1 2">
    <name type="scientific">Lactuca saligna</name>
    <name type="common">Willowleaf lettuce</name>
    <dbReference type="NCBI Taxonomy" id="75948"/>
    <lineage>
        <taxon>Eukaryota</taxon>
        <taxon>Viridiplantae</taxon>
        <taxon>Streptophyta</taxon>
        <taxon>Embryophyta</taxon>
        <taxon>Tracheophyta</taxon>
        <taxon>Spermatophyta</taxon>
        <taxon>Magnoliopsida</taxon>
        <taxon>eudicotyledons</taxon>
        <taxon>Gunneridae</taxon>
        <taxon>Pentapetalae</taxon>
        <taxon>asterids</taxon>
        <taxon>campanulids</taxon>
        <taxon>Asterales</taxon>
        <taxon>Asteraceae</taxon>
        <taxon>Cichorioideae</taxon>
        <taxon>Cichorieae</taxon>
        <taxon>Lactucinae</taxon>
        <taxon>Lactuca</taxon>
    </lineage>
</organism>
<accession>A0AA36DWP3</accession>
<keyword evidence="2" id="KW-1185">Reference proteome</keyword>
<dbReference type="PRINTS" id="PR00081">
    <property type="entry name" value="GDHRDH"/>
</dbReference>
<gene>
    <name evidence="1" type="ORF">LSALG_LOCUS14502</name>
</gene>
<dbReference type="InterPro" id="IPR055280">
    <property type="entry name" value="TIC32"/>
</dbReference>
<dbReference type="InterPro" id="IPR002347">
    <property type="entry name" value="SDR_fam"/>
</dbReference>
<dbReference type="EMBL" id="OX465079">
    <property type="protein sequence ID" value="CAI9274419.1"/>
    <property type="molecule type" value="Genomic_DNA"/>
</dbReference>
<reference evidence="1" key="1">
    <citation type="submission" date="2023-04" db="EMBL/GenBank/DDBJ databases">
        <authorList>
            <person name="Vijverberg K."/>
            <person name="Xiong W."/>
            <person name="Schranz E."/>
        </authorList>
    </citation>
    <scope>NUCLEOTIDE SEQUENCE</scope>
</reference>
<evidence type="ECO:0000313" key="1">
    <source>
        <dbReference type="EMBL" id="CAI9274419.1"/>
    </source>
</evidence>
<protein>
    <recommendedName>
        <fullName evidence="3">Glucose/ribitol dehydrogenase</fullName>
    </recommendedName>
</protein>
<dbReference type="Gene3D" id="3.40.50.720">
    <property type="entry name" value="NAD(P)-binding Rossmann-like Domain"/>
    <property type="match status" value="1"/>
</dbReference>
<dbReference type="AlphaFoldDB" id="A0AA36DWP3"/>
<dbReference type="InterPro" id="IPR036291">
    <property type="entry name" value="NAD(P)-bd_dom_sf"/>
</dbReference>
<dbReference type="PANTHER" id="PTHR48476">
    <property type="entry name" value="SHORT-CHAIN DEHYDROGENASE TIC 32, CHLOROPLASTIC-LIKE"/>
    <property type="match status" value="1"/>
</dbReference>
<sequence length="407" mass="44571">MTWISICTGKSGFAASSTAEDVTKGVDGTGLTAIVSGATSGIGLETTRVLALRGVHVIMPVRNLESGKKVKESIVEKIPNAKLDVMELDISSMQSVRQFASLYRSKGYPLNILILNAGIMTPPFSLSKDNIELQFATNHVGNFLLTNMLLDTMKKTVKESGKEGRIVILSSEIHRMTYKEGIRFDKINDEKSYCAFSAYGQSKLANALHAKELTRRFQEEGVKITANAVHPGVIATNLARNGGFNAVFYGIFNRFLKNISQGAATTCYVALHPQVKGVSGQYFADSNLSKASNYAQDPELANKLWDFSLRLTNSKVTGLENRDFLKKLSSNPPIQLHYSWRRIGFKIVGAKRLLWLEMTRGKRGVVCDVSGIEGGDMCGVFGMEKSMVSNGMVFTGSTYVAFLEQGT</sequence>
<evidence type="ECO:0000313" key="2">
    <source>
        <dbReference type="Proteomes" id="UP001177003"/>
    </source>
</evidence>
<dbReference type="PANTHER" id="PTHR48476:SF3">
    <property type="entry name" value="VERY-LONG-CHAIN 3-OXOACYL-COA REDUCTASE"/>
    <property type="match status" value="1"/>
</dbReference>
<dbReference type="Pfam" id="PF00106">
    <property type="entry name" value="adh_short"/>
    <property type="match status" value="1"/>
</dbReference>
<name>A0AA36DWP3_LACSI</name>
<proteinExistence type="predicted"/>